<name>A0ACC2IR09_9PLEO</name>
<comment type="caution">
    <text evidence="1">The sequence shown here is derived from an EMBL/GenBank/DDBJ whole genome shotgun (WGS) entry which is preliminary data.</text>
</comment>
<protein>
    <submittedName>
        <fullName evidence="1">Uncharacterized protein</fullName>
    </submittedName>
</protein>
<accession>A0ACC2IR09</accession>
<gene>
    <name evidence="1" type="ORF">OPT61_g1311</name>
</gene>
<evidence type="ECO:0000313" key="1">
    <source>
        <dbReference type="EMBL" id="KAJ8117492.1"/>
    </source>
</evidence>
<organism evidence="1 2">
    <name type="scientific">Boeremia exigua</name>
    <dbReference type="NCBI Taxonomy" id="749465"/>
    <lineage>
        <taxon>Eukaryota</taxon>
        <taxon>Fungi</taxon>
        <taxon>Dikarya</taxon>
        <taxon>Ascomycota</taxon>
        <taxon>Pezizomycotina</taxon>
        <taxon>Dothideomycetes</taxon>
        <taxon>Pleosporomycetidae</taxon>
        <taxon>Pleosporales</taxon>
        <taxon>Pleosporineae</taxon>
        <taxon>Didymellaceae</taxon>
        <taxon>Boeremia</taxon>
    </lineage>
</organism>
<keyword evidence="2" id="KW-1185">Reference proteome</keyword>
<dbReference type="EMBL" id="JAPHNI010000050">
    <property type="protein sequence ID" value="KAJ8117492.1"/>
    <property type="molecule type" value="Genomic_DNA"/>
</dbReference>
<reference evidence="1" key="1">
    <citation type="submission" date="2022-11" db="EMBL/GenBank/DDBJ databases">
        <title>Genome Sequence of Boeremia exigua.</title>
        <authorList>
            <person name="Buettner E."/>
        </authorList>
    </citation>
    <scope>NUCLEOTIDE SEQUENCE</scope>
    <source>
        <strain evidence="1">CU02</strain>
    </source>
</reference>
<sequence>MATGTLPQLPPQSERLLAMLRYHTSLDFHPSVLPPDSATLTRENSEPLSTTQQSESRNTINKLLSDHSTETRPGQSRLESLLDFVRWTNERDRASVTLDTFLSRIQNERDEVEAALKEKTSIAAANFISSLILSLDSDASGSDSKNDANNDLCRSDTPEEIATSESLAVQQSRLPPCIDMVDTPVWTRGQDTERIRQTQRTTKAIDYDIIQQGLNSQSITREKLHVGVGDFTSDGVKDLVKELQLGCKTTVKTSEEGPHQAELLLRSLAGSAPLIRRDPQQTCQIRDANSRGIQTESVPRELETDPAKVSIPVTNDGYPGVETAQGVNIYKAWKSVNDAKLCMEKVRVSLPKSMGRSPMLAIPTETEKTSTLAKRSAIIEPLSSVETRPSFSACPPTESATEVNNTKREGEVRNNLQKKPQSARPGPDQFLSLLDLVRKK</sequence>
<proteinExistence type="predicted"/>
<evidence type="ECO:0000313" key="2">
    <source>
        <dbReference type="Proteomes" id="UP001153331"/>
    </source>
</evidence>
<dbReference type="Proteomes" id="UP001153331">
    <property type="component" value="Unassembled WGS sequence"/>
</dbReference>